<proteinExistence type="predicted"/>
<comment type="caution">
    <text evidence="8">The sequence shown here is derived from an EMBL/GenBank/DDBJ whole genome shotgun (WGS) entry which is preliminary data.</text>
</comment>
<dbReference type="AlphaFoldDB" id="A0A5A7NND9"/>
<comment type="cofactor">
    <cofactor evidence="1">
        <name>[3Fe-4S] cluster</name>
        <dbReference type="ChEBI" id="CHEBI:21137"/>
    </cofactor>
</comment>
<sequence length="65" mass="7106">MRIELDRKVCQGHGVCQMTASNLFTLSDEDGLAIQPANPIAEEFQDEGRLASVSCPERALSIVED</sequence>
<reference evidence="8 9" key="1">
    <citation type="submission" date="2019-09" db="EMBL/GenBank/DDBJ databases">
        <title>Arthrobacter zafarii sp. nov., a moderately thermotolerant and halotolerant actinobacterium isolated from Cholistan desert soil of Pakistan.</title>
        <authorList>
            <person name="Amin A."/>
            <person name="Ahmed I."/>
            <person name="Khalid N."/>
            <person name="Schumann P."/>
            <person name="Busse H.J."/>
            <person name="Khan I.U."/>
            <person name="Li S."/>
            <person name="Li W.J."/>
        </authorList>
    </citation>
    <scope>NUCLEOTIDE SEQUENCE [LARGE SCALE GENOMIC DNA]</scope>
    <source>
        <strain evidence="8 9">NCCP-1664</strain>
    </source>
</reference>
<evidence type="ECO:0008006" key="10">
    <source>
        <dbReference type="Google" id="ProtNLM"/>
    </source>
</evidence>
<name>A0A5A7NND9_9MICC</name>
<keyword evidence="3" id="KW-0479">Metal-binding</keyword>
<keyword evidence="2" id="KW-0813">Transport</keyword>
<dbReference type="GO" id="GO:0051538">
    <property type="term" value="F:3 iron, 4 sulfur cluster binding"/>
    <property type="evidence" value="ECO:0007669"/>
    <property type="project" value="UniProtKB-KW"/>
</dbReference>
<gene>
    <name evidence="8" type="ORF">NCCP1664_08070</name>
</gene>
<dbReference type="Gene3D" id="3.30.70.20">
    <property type="match status" value="1"/>
</dbReference>
<evidence type="ECO:0000256" key="3">
    <source>
        <dbReference type="ARBA" id="ARBA00022723"/>
    </source>
</evidence>
<protein>
    <recommendedName>
        <fullName evidence="10">Ferredoxin</fullName>
    </recommendedName>
</protein>
<organism evidence="8 9">
    <name type="scientific">Zafaria cholistanensis</name>
    <dbReference type="NCBI Taxonomy" id="1682741"/>
    <lineage>
        <taxon>Bacteria</taxon>
        <taxon>Bacillati</taxon>
        <taxon>Actinomycetota</taxon>
        <taxon>Actinomycetes</taxon>
        <taxon>Micrococcales</taxon>
        <taxon>Micrococcaceae</taxon>
        <taxon>Zafaria</taxon>
    </lineage>
</organism>
<evidence type="ECO:0000256" key="4">
    <source>
        <dbReference type="ARBA" id="ARBA00022982"/>
    </source>
</evidence>
<keyword evidence="7" id="KW-0003">3Fe-4S</keyword>
<dbReference type="OrthoDB" id="4741951at2"/>
<accession>A0A5A7NND9</accession>
<dbReference type="Pfam" id="PF13459">
    <property type="entry name" value="Fer4_15"/>
    <property type="match status" value="1"/>
</dbReference>
<dbReference type="PANTHER" id="PTHR36923">
    <property type="entry name" value="FERREDOXIN"/>
    <property type="match status" value="1"/>
</dbReference>
<keyword evidence="5" id="KW-0408">Iron</keyword>
<evidence type="ECO:0000313" key="8">
    <source>
        <dbReference type="EMBL" id="GER22310.1"/>
    </source>
</evidence>
<dbReference type="Proteomes" id="UP000325307">
    <property type="component" value="Unassembled WGS sequence"/>
</dbReference>
<dbReference type="InterPro" id="IPR051269">
    <property type="entry name" value="Fe-S_cluster_ET"/>
</dbReference>
<keyword evidence="9" id="KW-1185">Reference proteome</keyword>
<keyword evidence="4" id="KW-0249">Electron transport</keyword>
<dbReference type="GO" id="GO:0046872">
    <property type="term" value="F:metal ion binding"/>
    <property type="evidence" value="ECO:0007669"/>
    <property type="project" value="UniProtKB-KW"/>
</dbReference>
<dbReference type="EMBL" id="BKDJ01000003">
    <property type="protein sequence ID" value="GER22310.1"/>
    <property type="molecule type" value="Genomic_DNA"/>
</dbReference>
<evidence type="ECO:0000313" key="9">
    <source>
        <dbReference type="Proteomes" id="UP000325307"/>
    </source>
</evidence>
<evidence type="ECO:0000256" key="2">
    <source>
        <dbReference type="ARBA" id="ARBA00022448"/>
    </source>
</evidence>
<keyword evidence="6" id="KW-0411">Iron-sulfur</keyword>
<dbReference type="PANTHER" id="PTHR36923:SF3">
    <property type="entry name" value="FERREDOXIN"/>
    <property type="match status" value="1"/>
</dbReference>
<dbReference type="RefSeq" id="WP_149955956.1">
    <property type="nucleotide sequence ID" value="NZ_BKDJ01000003.1"/>
</dbReference>
<evidence type="ECO:0000256" key="1">
    <source>
        <dbReference type="ARBA" id="ARBA00001927"/>
    </source>
</evidence>
<evidence type="ECO:0000256" key="6">
    <source>
        <dbReference type="ARBA" id="ARBA00023014"/>
    </source>
</evidence>
<evidence type="ECO:0000256" key="7">
    <source>
        <dbReference type="ARBA" id="ARBA00023291"/>
    </source>
</evidence>
<evidence type="ECO:0000256" key="5">
    <source>
        <dbReference type="ARBA" id="ARBA00023004"/>
    </source>
</evidence>
<dbReference type="SUPFAM" id="SSF54862">
    <property type="entry name" value="4Fe-4S ferredoxins"/>
    <property type="match status" value="1"/>
</dbReference>